<dbReference type="Proteomes" id="UP000886251">
    <property type="component" value="Unassembled WGS sequence"/>
</dbReference>
<sequence>MNRSIRAIAVLFALLVFVPARADVLVLIHGYMGSAASWETSGVGAVLAANGWAPAGVQAGIQYLPGPGQEAPNRYYTVELPSLAPLMIQADQLQLELQQIAGRHPGEPMILAAHSAGGVVARIVLVRGGAPGVRTLITIASPHLGTMQAVAALDATDSSGPFGFIKDFFGGSLYHTVKSSWGALLDLTPAAPGNLLFWLNRQPHPDIRYVSVLRTGPVGLGDELVPAFSQDMNNVPALRGRSERVTAAAGHALLPGDGEMLVRLMTEQGESAAGGAK</sequence>
<reference evidence="2" key="1">
    <citation type="journal article" date="2020" name="mSystems">
        <title>Genome- and Community-Level Interaction Insights into Carbon Utilization and Element Cycling Functions of Hydrothermarchaeota in Hydrothermal Sediment.</title>
        <authorList>
            <person name="Zhou Z."/>
            <person name="Liu Y."/>
            <person name="Xu W."/>
            <person name="Pan J."/>
            <person name="Luo Z.H."/>
            <person name="Li M."/>
        </authorList>
    </citation>
    <scope>NUCLEOTIDE SEQUENCE [LARGE SCALE GENOMIC DNA]</scope>
    <source>
        <strain evidence="2">HyVt-443</strain>
    </source>
</reference>
<dbReference type="InterPro" id="IPR029058">
    <property type="entry name" value="AB_hydrolase_fold"/>
</dbReference>
<feature type="domain" description="GPI inositol-deacylase PGAP1-like alpha/beta" evidence="1">
    <location>
        <begin position="103"/>
        <end position="146"/>
    </location>
</feature>
<accession>A0A831RHI7</accession>
<dbReference type="Gene3D" id="3.40.50.1820">
    <property type="entry name" value="alpha/beta hydrolase"/>
    <property type="match status" value="1"/>
</dbReference>
<organism evidence="2">
    <name type="scientific">Sedimenticola thiotaurini</name>
    <dbReference type="NCBI Taxonomy" id="1543721"/>
    <lineage>
        <taxon>Bacteria</taxon>
        <taxon>Pseudomonadati</taxon>
        <taxon>Pseudomonadota</taxon>
        <taxon>Gammaproteobacteria</taxon>
        <taxon>Chromatiales</taxon>
        <taxon>Sedimenticolaceae</taxon>
        <taxon>Sedimenticola</taxon>
    </lineage>
</organism>
<protein>
    <recommendedName>
        <fullName evidence="1">GPI inositol-deacylase PGAP1-like alpha/beta domain-containing protein</fullName>
    </recommendedName>
</protein>
<dbReference type="Pfam" id="PF07819">
    <property type="entry name" value="PGAP1"/>
    <property type="match status" value="1"/>
</dbReference>
<evidence type="ECO:0000259" key="1">
    <source>
        <dbReference type="Pfam" id="PF07819"/>
    </source>
</evidence>
<proteinExistence type="predicted"/>
<dbReference type="EMBL" id="DRKP01000036">
    <property type="protein sequence ID" value="HEB95367.1"/>
    <property type="molecule type" value="Genomic_DNA"/>
</dbReference>
<dbReference type="SUPFAM" id="SSF53474">
    <property type="entry name" value="alpha/beta-Hydrolases"/>
    <property type="match status" value="1"/>
</dbReference>
<evidence type="ECO:0000313" key="2">
    <source>
        <dbReference type="EMBL" id="HEB95367.1"/>
    </source>
</evidence>
<name>A0A831RHI7_9GAMM</name>
<dbReference type="InterPro" id="IPR012908">
    <property type="entry name" value="PGAP1-ab_dom-like"/>
</dbReference>
<gene>
    <name evidence="2" type="ORF">ENI96_02910</name>
</gene>
<dbReference type="AlphaFoldDB" id="A0A831RHI7"/>
<comment type="caution">
    <text evidence="2">The sequence shown here is derived from an EMBL/GenBank/DDBJ whole genome shotgun (WGS) entry which is preliminary data.</text>
</comment>
<dbReference type="GO" id="GO:0016788">
    <property type="term" value="F:hydrolase activity, acting on ester bonds"/>
    <property type="evidence" value="ECO:0007669"/>
    <property type="project" value="InterPro"/>
</dbReference>